<evidence type="ECO:0000313" key="1">
    <source>
        <dbReference type="Proteomes" id="UP000095283"/>
    </source>
</evidence>
<reference evidence="2" key="1">
    <citation type="submission" date="2016-11" db="UniProtKB">
        <authorList>
            <consortium name="WormBaseParasite"/>
        </authorList>
    </citation>
    <scope>IDENTIFICATION</scope>
</reference>
<organism evidence="1 2">
    <name type="scientific">Heterorhabditis bacteriophora</name>
    <name type="common">Entomopathogenic nematode worm</name>
    <dbReference type="NCBI Taxonomy" id="37862"/>
    <lineage>
        <taxon>Eukaryota</taxon>
        <taxon>Metazoa</taxon>
        <taxon>Ecdysozoa</taxon>
        <taxon>Nematoda</taxon>
        <taxon>Chromadorea</taxon>
        <taxon>Rhabditida</taxon>
        <taxon>Rhabditina</taxon>
        <taxon>Rhabditomorpha</taxon>
        <taxon>Strongyloidea</taxon>
        <taxon>Heterorhabditidae</taxon>
        <taxon>Heterorhabditis</taxon>
    </lineage>
</organism>
<accession>A0A1I7WDQ6</accession>
<keyword evidence="1" id="KW-1185">Reference proteome</keyword>
<sequence length="31" mass="3885">MEMEVTHRRLRSTFRCISYHTRLITYNQDLI</sequence>
<name>A0A1I7WDQ6_HETBA</name>
<evidence type="ECO:0000313" key="2">
    <source>
        <dbReference type="WBParaSite" id="Hba_03087"/>
    </source>
</evidence>
<proteinExistence type="predicted"/>
<dbReference type="AlphaFoldDB" id="A0A1I7WDQ6"/>
<dbReference type="Proteomes" id="UP000095283">
    <property type="component" value="Unplaced"/>
</dbReference>
<dbReference type="WBParaSite" id="Hba_03087">
    <property type="protein sequence ID" value="Hba_03087"/>
    <property type="gene ID" value="Hba_03087"/>
</dbReference>
<protein>
    <submittedName>
        <fullName evidence="2">Uncharacterized protein</fullName>
    </submittedName>
</protein>